<dbReference type="Gene3D" id="3.40.50.150">
    <property type="entry name" value="Vaccinia Virus protein VP39"/>
    <property type="match status" value="1"/>
</dbReference>
<evidence type="ECO:0000313" key="3">
    <source>
        <dbReference type="Proteomes" id="UP001165092"/>
    </source>
</evidence>
<dbReference type="EMBL" id="BSQG01000001">
    <property type="protein sequence ID" value="GLU46449.1"/>
    <property type="molecule type" value="Genomic_DNA"/>
</dbReference>
<dbReference type="GO" id="GO:0032259">
    <property type="term" value="P:methylation"/>
    <property type="evidence" value="ECO:0007669"/>
    <property type="project" value="UniProtKB-KW"/>
</dbReference>
<sequence length="255" mass="27720">MTALPAPRRFSRLDFNSPLSGRRADAIARRLAESSPTTVADLGCGWGELLLRILERTPGATGTGIDTDTELLGRGRANAAARGLSDRVVFSAGPAGFRRAPVDLVVSVGASHAFADDTAPRADSEAALRALRGAVGPGGRVLFGECFWRRPPGTEEIAALWPDFSTDEYTDLPGLVDQAIAAGFRPLWIETADDDEWEHFQSGFLSDREEWLLEHGDRPEADHVRAQTDLLRNAWLRGHRDSLGFAYLTLGVARD</sequence>
<dbReference type="CDD" id="cd02440">
    <property type="entry name" value="AdoMet_MTases"/>
    <property type="match status" value="1"/>
</dbReference>
<keyword evidence="2" id="KW-0808">Transferase</keyword>
<comment type="caution">
    <text evidence="2">The sequence shown here is derived from an EMBL/GenBank/DDBJ whole genome shotgun (WGS) entry which is preliminary data.</text>
</comment>
<gene>
    <name evidence="2" type="ORF">Nans01_08000</name>
</gene>
<protein>
    <submittedName>
        <fullName evidence="2">SAM-dependent methyltransferase</fullName>
    </submittedName>
</protein>
<dbReference type="InterPro" id="IPR013217">
    <property type="entry name" value="Methyltransf_12"/>
</dbReference>
<dbReference type="GO" id="GO:0008168">
    <property type="term" value="F:methyltransferase activity"/>
    <property type="evidence" value="ECO:0007669"/>
    <property type="project" value="UniProtKB-KW"/>
</dbReference>
<feature type="domain" description="Methyltransferase type 12" evidence="1">
    <location>
        <begin position="41"/>
        <end position="141"/>
    </location>
</feature>
<organism evidence="2 3">
    <name type="scientific">Nocardiopsis ansamitocini</name>
    <dbReference type="NCBI Taxonomy" id="1670832"/>
    <lineage>
        <taxon>Bacteria</taxon>
        <taxon>Bacillati</taxon>
        <taxon>Actinomycetota</taxon>
        <taxon>Actinomycetes</taxon>
        <taxon>Streptosporangiales</taxon>
        <taxon>Nocardiopsidaceae</taxon>
        <taxon>Nocardiopsis</taxon>
    </lineage>
</organism>
<dbReference type="SUPFAM" id="SSF53335">
    <property type="entry name" value="S-adenosyl-L-methionine-dependent methyltransferases"/>
    <property type="match status" value="1"/>
</dbReference>
<evidence type="ECO:0000313" key="2">
    <source>
        <dbReference type="EMBL" id="GLU46449.1"/>
    </source>
</evidence>
<keyword evidence="3" id="KW-1185">Reference proteome</keyword>
<evidence type="ECO:0000259" key="1">
    <source>
        <dbReference type="Pfam" id="PF08242"/>
    </source>
</evidence>
<name>A0A9W6P3I8_9ACTN</name>
<dbReference type="Proteomes" id="UP001165092">
    <property type="component" value="Unassembled WGS sequence"/>
</dbReference>
<proteinExistence type="predicted"/>
<reference evidence="2" key="1">
    <citation type="submission" date="2023-02" db="EMBL/GenBank/DDBJ databases">
        <title>Nocardiopsis ansamitocini NBRC 112285.</title>
        <authorList>
            <person name="Ichikawa N."/>
            <person name="Sato H."/>
            <person name="Tonouchi N."/>
        </authorList>
    </citation>
    <scope>NUCLEOTIDE SEQUENCE</scope>
    <source>
        <strain evidence="2">NBRC 112285</strain>
    </source>
</reference>
<keyword evidence="2" id="KW-0489">Methyltransferase</keyword>
<dbReference type="RefSeq" id="WP_285757298.1">
    <property type="nucleotide sequence ID" value="NZ_BSQG01000001.1"/>
</dbReference>
<dbReference type="InterPro" id="IPR029063">
    <property type="entry name" value="SAM-dependent_MTases_sf"/>
</dbReference>
<accession>A0A9W6P3I8</accession>
<dbReference type="Pfam" id="PF08242">
    <property type="entry name" value="Methyltransf_12"/>
    <property type="match status" value="1"/>
</dbReference>
<dbReference type="AlphaFoldDB" id="A0A9W6P3I8"/>